<reference evidence="1" key="1">
    <citation type="journal article" date="2023" name="G3 (Bethesda)">
        <title>A reference genome for the long-term kleptoplast-retaining sea slug Elysia crispata morphotype clarki.</title>
        <authorList>
            <person name="Eastman K.E."/>
            <person name="Pendleton A.L."/>
            <person name="Shaikh M.A."/>
            <person name="Suttiyut T."/>
            <person name="Ogas R."/>
            <person name="Tomko P."/>
            <person name="Gavelis G."/>
            <person name="Widhalm J.R."/>
            <person name="Wisecaver J.H."/>
        </authorList>
    </citation>
    <scope>NUCLEOTIDE SEQUENCE</scope>
    <source>
        <strain evidence="1">ECLA1</strain>
    </source>
</reference>
<proteinExistence type="predicted"/>
<evidence type="ECO:0000313" key="1">
    <source>
        <dbReference type="EMBL" id="KAK3787901.1"/>
    </source>
</evidence>
<protein>
    <submittedName>
        <fullName evidence="1">Uncharacterized protein</fullName>
    </submittedName>
</protein>
<dbReference type="EMBL" id="JAWDGP010001825">
    <property type="protein sequence ID" value="KAK3787901.1"/>
    <property type="molecule type" value="Genomic_DNA"/>
</dbReference>
<comment type="caution">
    <text evidence="1">The sequence shown here is derived from an EMBL/GenBank/DDBJ whole genome shotgun (WGS) entry which is preliminary data.</text>
</comment>
<gene>
    <name evidence="1" type="ORF">RRG08_008035</name>
</gene>
<name>A0AAE1AIR3_9GAST</name>
<keyword evidence="2" id="KW-1185">Reference proteome</keyword>
<sequence length="74" mass="8419">MDAQPHDRTAFRPKDIIATPRDCTRLCDLPIRILRGIPATRAEVRMAGHYTPVENASASSWPFGMKSRRVKLDR</sequence>
<dbReference type="Proteomes" id="UP001283361">
    <property type="component" value="Unassembled WGS sequence"/>
</dbReference>
<organism evidence="1 2">
    <name type="scientific">Elysia crispata</name>
    <name type="common">lettuce slug</name>
    <dbReference type="NCBI Taxonomy" id="231223"/>
    <lineage>
        <taxon>Eukaryota</taxon>
        <taxon>Metazoa</taxon>
        <taxon>Spiralia</taxon>
        <taxon>Lophotrochozoa</taxon>
        <taxon>Mollusca</taxon>
        <taxon>Gastropoda</taxon>
        <taxon>Heterobranchia</taxon>
        <taxon>Euthyneura</taxon>
        <taxon>Panpulmonata</taxon>
        <taxon>Sacoglossa</taxon>
        <taxon>Placobranchoidea</taxon>
        <taxon>Plakobranchidae</taxon>
        <taxon>Elysia</taxon>
    </lineage>
</organism>
<dbReference type="AlphaFoldDB" id="A0AAE1AIR3"/>
<accession>A0AAE1AIR3</accession>
<evidence type="ECO:0000313" key="2">
    <source>
        <dbReference type="Proteomes" id="UP001283361"/>
    </source>
</evidence>